<dbReference type="EMBL" id="LFYR01000980">
    <property type="protein sequence ID" value="KMZ66471.1"/>
    <property type="molecule type" value="Genomic_DNA"/>
</dbReference>
<keyword evidence="7" id="KW-1185">Reference proteome</keyword>
<dbReference type="PANTHER" id="PTHR12510:SF4">
    <property type="entry name" value="GAMMA-GLUTAMYLAMINECYCLOTRANSFERASE"/>
    <property type="match status" value="1"/>
</dbReference>
<dbReference type="OrthoDB" id="113620at2759"/>
<dbReference type="GO" id="GO:0005829">
    <property type="term" value="C:cytosol"/>
    <property type="evidence" value="ECO:0000318"/>
    <property type="project" value="GO_Central"/>
</dbReference>
<name>A0A0K9PBX5_ZOSMR</name>
<protein>
    <recommendedName>
        <fullName evidence="4">Gamma-glutamylcyclotransferase family protein</fullName>
    </recommendedName>
</protein>
<evidence type="ECO:0000256" key="1">
    <source>
        <dbReference type="ARBA" id="ARBA00002782"/>
    </source>
</evidence>
<feature type="active site" description="Proton acceptor" evidence="3">
    <location>
        <position position="91"/>
    </location>
</feature>
<dbReference type="GO" id="GO:0016740">
    <property type="term" value="F:transferase activity"/>
    <property type="evidence" value="ECO:0007669"/>
    <property type="project" value="UniProtKB-KW"/>
</dbReference>
<organism evidence="6 7">
    <name type="scientific">Zostera marina</name>
    <name type="common">Eelgrass</name>
    <dbReference type="NCBI Taxonomy" id="29655"/>
    <lineage>
        <taxon>Eukaryota</taxon>
        <taxon>Viridiplantae</taxon>
        <taxon>Streptophyta</taxon>
        <taxon>Embryophyta</taxon>
        <taxon>Tracheophyta</taxon>
        <taxon>Spermatophyta</taxon>
        <taxon>Magnoliopsida</taxon>
        <taxon>Liliopsida</taxon>
        <taxon>Zosteraceae</taxon>
        <taxon>Zostera</taxon>
    </lineage>
</organism>
<dbReference type="GO" id="GO:0061929">
    <property type="term" value="F:gamma-glutamylaminecyclotransferase activity"/>
    <property type="evidence" value="ECO:0007669"/>
    <property type="project" value="InterPro"/>
</dbReference>
<evidence type="ECO:0000256" key="4">
    <source>
        <dbReference type="RuleBase" id="RU367036"/>
    </source>
</evidence>
<evidence type="ECO:0000313" key="6">
    <source>
        <dbReference type="EMBL" id="KMZ66471.1"/>
    </source>
</evidence>
<evidence type="ECO:0000256" key="3">
    <source>
        <dbReference type="PIRSR" id="PIRSR639126-1"/>
    </source>
</evidence>
<evidence type="ECO:0000259" key="5">
    <source>
        <dbReference type="Pfam" id="PF06094"/>
    </source>
</evidence>
<comment type="caution">
    <text evidence="6">The sequence shown here is derived from an EMBL/GenBank/DDBJ whole genome shotgun (WGS) entry which is preliminary data.</text>
</comment>
<keyword evidence="6" id="KW-0808">Transferase</keyword>
<dbReference type="PANTHER" id="PTHR12510">
    <property type="entry name" value="TROPONIN C-AKIN-1 PROTEIN"/>
    <property type="match status" value="1"/>
</dbReference>
<dbReference type="Proteomes" id="UP000036987">
    <property type="component" value="Unassembled WGS sequence"/>
</dbReference>
<dbReference type="SUPFAM" id="SSF110857">
    <property type="entry name" value="Gamma-glutamyl cyclotransferase-like"/>
    <property type="match status" value="1"/>
</dbReference>
<dbReference type="InterPro" id="IPR009288">
    <property type="entry name" value="AIG2-like_dom"/>
</dbReference>
<dbReference type="InterPro" id="IPR039126">
    <property type="entry name" value="GGACT"/>
</dbReference>
<evidence type="ECO:0000313" key="7">
    <source>
        <dbReference type="Proteomes" id="UP000036987"/>
    </source>
</evidence>
<dbReference type="FunFam" id="3.10.490.10:FF:000009">
    <property type="entry name" value="Putative gamma-glutamylcyclotransferase"/>
    <property type="match status" value="1"/>
</dbReference>
<dbReference type="STRING" id="29655.A0A0K9PBX5"/>
<dbReference type="InterPro" id="IPR013024">
    <property type="entry name" value="GGCT-like"/>
</dbReference>
<proteinExistence type="inferred from homology"/>
<dbReference type="Gene3D" id="3.10.490.10">
    <property type="entry name" value="Gamma-glutamyl cyclotransferase-like"/>
    <property type="match status" value="1"/>
</dbReference>
<accession>A0A0K9PBX5</accession>
<dbReference type="CDD" id="cd06661">
    <property type="entry name" value="GGCT_like"/>
    <property type="match status" value="1"/>
</dbReference>
<gene>
    <name evidence="6" type="ORF">ZOSMA_29G01230</name>
</gene>
<dbReference type="OMA" id="CGPYNVP"/>
<dbReference type="AlphaFoldDB" id="A0A0K9PBX5"/>
<dbReference type="InterPro" id="IPR036568">
    <property type="entry name" value="GGCT-like_sf"/>
</dbReference>
<comment type="function">
    <text evidence="1">Putative gamma-glutamylcyclotransferase.</text>
</comment>
<comment type="similarity">
    <text evidence="2 4">Belongs to the gamma-glutamylcyclotransferase family.</text>
</comment>
<reference evidence="7" key="1">
    <citation type="journal article" date="2016" name="Nature">
        <title>The genome of the seagrass Zostera marina reveals angiosperm adaptation to the sea.</title>
        <authorList>
            <person name="Olsen J.L."/>
            <person name="Rouze P."/>
            <person name="Verhelst B."/>
            <person name="Lin Y.-C."/>
            <person name="Bayer T."/>
            <person name="Collen J."/>
            <person name="Dattolo E."/>
            <person name="De Paoli E."/>
            <person name="Dittami S."/>
            <person name="Maumus F."/>
            <person name="Michel G."/>
            <person name="Kersting A."/>
            <person name="Lauritano C."/>
            <person name="Lohaus R."/>
            <person name="Toepel M."/>
            <person name="Tonon T."/>
            <person name="Vanneste K."/>
            <person name="Amirebrahimi M."/>
            <person name="Brakel J."/>
            <person name="Bostroem C."/>
            <person name="Chovatia M."/>
            <person name="Grimwood J."/>
            <person name="Jenkins J.W."/>
            <person name="Jueterbock A."/>
            <person name="Mraz A."/>
            <person name="Stam W.T."/>
            <person name="Tice H."/>
            <person name="Bornberg-Bauer E."/>
            <person name="Green P.J."/>
            <person name="Pearson G.A."/>
            <person name="Procaccini G."/>
            <person name="Duarte C.M."/>
            <person name="Schmutz J."/>
            <person name="Reusch T.B.H."/>
            <person name="Van de Peer Y."/>
        </authorList>
    </citation>
    <scope>NUCLEOTIDE SEQUENCE [LARGE SCALE GENOMIC DNA]</scope>
    <source>
        <strain evidence="7">cv. Finnish</strain>
    </source>
</reference>
<feature type="domain" description="Gamma-glutamylcyclotransferase AIG2-like" evidence="5">
    <location>
        <begin position="13"/>
        <end position="124"/>
    </location>
</feature>
<evidence type="ECO:0000256" key="2">
    <source>
        <dbReference type="ARBA" id="ARBA00008861"/>
    </source>
</evidence>
<dbReference type="Pfam" id="PF06094">
    <property type="entry name" value="GGACT"/>
    <property type="match status" value="1"/>
</dbReference>
<sequence>MRKNEMGDKTNLIFSYGTLKRGFPNHTLIEDLIRTGDASFIGVYKTLSPYPLVCGPYRVPFLLNFPDKGKQVYGELYAVTPLGLAKIDDLEGLSKGHYERLPLRVVKEDEDENIKEVEAYYGHRNYAEEMWKRNGMIGQEVYSKTVAEGYVKRIDRPRDTTFLDQIRSFLSSTTSL</sequence>